<dbReference type="EMBL" id="CAJRGZ010000015">
    <property type="protein sequence ID" value="CAG5149170.1"/>
    <property type="molecule type" value="Genomic_DNA"/>
</dbReference>
<proteinExistence type="predicted"/>
<feature type="compositionally biased region" description="Low complexity" evidence="1">
    <location>
        <begin position="372"/>
        <end position="393"/>
    </location>
</feature>
<protein>
    <recommendedName>
        <fullName evidence="4">C2H2-type domain-containing protein</fullName>
    </recommendedName>
</protein>
<gene>
    <name evidence="2" type="ORF">ALTATR162_LOCUS2309</name>
</gene>
<dbReference type="PANTHER" id="PTHR38166">
    <property type="entry name" value="C2H2-TYPE DOMAIN-CONTAINING PROTEIN-RELATED"/>
    <property type="match status" value="1"/>
</dbReference>
<evidence type="ECO:0000313" key="2">
    <source>
        <dbReference type="EMBL" id="CAG5149170.1"/>
    </source>
</evidence>
<feature type="region of interest" description="Disordered" evidence="1">
    <location>
        <begin position="312"/>
        <end position="343"/>
    </location>
</feature>
<sequence>MKSRDSKDIDYVTDCRNLQAVMSDGLRPADDAAFLQPGKLIAMRDLEYPALENEEESLIDPQINSKPEPEPIYQNSTSLHWSGFPSSHVPENSVQSLSRCPSLMSTGTLSSRNSSTRSNRSLGSSVWRLDRYINEETYGASAIANSEHGATQNTPFTAQVVGLCPWKHFEIHDASDTGGPKEPPTHPVHKARGRWFRNGPRAKCPVCKERHTPGSMYKHLPSCVGDEVKRIVELSGRIHRVPNDPPRDRDLSINATEDQNIFVSQIEGQLYGKRSPMFGTQDESCGQSKPIYPGCGDIAELTASSSRLSLVSSRATTSSEEETDCSEDVESRESSPNISQVPLRMAPAKRRLVDAIMQEFQHVFSASLRSHTTNGSDSNSNGSTAGSSTATPTYSDTSSIPRKRGLSGGGSTPPDDGDDSHKRRRPDSVSKGKQPISDLRFACPYYKRNPGRHQTFTSCRDPGFTTVARLKEHLYRRHLLPPQCHRCCTTFADDIALREHQRDPSGCDLREQIPLEGFDKEQEKRMKSKKGSQMHHTEVDKWKAVYRILFPDDLDADMPSPYIEYQRNTTSAAEPSNSSRFQEFSRLELPRLVRRTLESIVEHEAQPLEDKLKERLVDIVKQCQTQLETMFQTAAGPSDMSAEATMSLKALPSTSIIERPIDTHPPTMFGDFVSTDLHTTSEAIPSHLHPNEAPQQGGALSETVEPISDFSDSGYDSISLAASSAFGVHNELTQEYFDLNQYLDLSDYPHFPEAVTDTAVQEAQTHANDNHSTWSFVDSITDTNNANLYELDCAHDLDHGW</sequence>
<name>A0A8J2HXN3_9PLEO</name>
<dbReference type="PANTHER" id="PTHR38166:SF1">
    <property type="entry name" value="C2H2-TYPE DOMAIN-CONTAINING PROTEIN"/>
    <property type="match status" value="1"/>
</dbReference>
<organism evidence="2 3">
    <name type="scientific">Alternaria atra</name>
    <dbReference type="NCBI Taxonomy" id="119953"/>
    <lineage>
        <taxon>Eukaryota</taxon>
        <taxon>Fungi</taxon>
        <taxon>Dikarya</taxon>
        <taxon>Ascomycota</taxon>
        <taxon>Pezizomycotina</taxon>
        <taxon>Dothideomycetes</taxon>
        <taxon>Pleosporomycetidae</taxon>
        <taxon>Pleosporales</taxon>
        <taxon>Pleosporineae</taxon>
        <taxon>Pleosporaceae</taxon>
        <taxon>Alternaria</taxon>
        <taxon>Alternaria sect. Ulocladioides</taxon>
    </lineage>
</organism>
<feature type="compositionally biased region" description="Acidic residues" evidence="1">
    <location>
        <begin position="319"/>
        <end position="330"/>
    </location>
</feature>
<dbReference type="AlphaFoldDB" id="A0A8J2HXN3"/>
<accession>A0A8J2HXN3</accession>
<feature type="region of interest" description="Disordered" evidence="1">
    <location>
        <begin position="370"/>
        <end position="434"/>
    </location>
</feature>
<evidence type="ECO:0008006" key="4">
    <source>
        <dbReference type="Google" id="ProtNLM"/>
    </source>
</evidence>
<dbReference type="OrthoDB" id="4738706at2759"/>
<reference evidence="2" key="1">
    <citation type="submission" date="2021-05" db="EMBL/GenBank/DDBJ databases">
        <authorList>
            <person name="Stam R."/>
        </authorList>
    </citation>
    <scope>NUCLEOTIDE SEQUENCE</scope>
    <source>
        <strain evidence="2">CS162</strain>
    </source>
</reference>
<dbReference type="GeneID" id="67013740"/>
<keyword evidence="3" id="KW-1185">Reference proteome</keyword>
<comment type="caution">
    <text evidence="2">The sequence shown here is derived from an EMBL/GenBank/DDBJ whole genome shotgun (WGS) entry which is preliminary data.</text>
</comment>
<dbReference type="RefSeq" id="XP_043165848.1">
    <property type="nucleotide sequence ID" value="XM_043309913.1"/>
</dbReference>
<evidence type="ECO:0000313" key="3">
    <source>
        <dbReference type="Proteomes" id="UP000676310"/>
    </source>
</evidence>
<dbReference type="Proteomes" id="UP000676310">
    <property type="component" value="Unassembled WGS sequence"/>
</dbReference>
<evidence type="ECO:0000256" key="1">
    <source>
        <dbReference type="SAM" id="MobiDB-lite"/>
    </source>
</evidence>